<dbReference type="PRINTS" id="PR00070">
    <property type="entry name" value="DHFR"/>
</dbReference>
<accession>A0A3B0TTY4</accession>
<reference evidence="7" key="1">
    <citation type="submission" date="2018-06" db="EMBL/GenBank/DDBJ databases">
        <authorList>
            <person name="Zhirakovskaya E."/>
        </authorList>
    </citation>
    <scope>NUCLEOTIDE SEQUENCE</scope>
</reference>
<dbReference type="GO" id="GO:0005829">
    <property type="term" value="C:cytosol"/>
    <property type="evidence" value="ECO:0007669"/>
    <property type="project" value="TreeGrafter"/>
</dbReference>
<dbReference type="PANTHER" id="PTHR48069:SF3">
    <property type="entry name" value="DIHYDROFOLATE REDUCTASE"/>
    <property type="match status" value="1"/>
</dbReference>
<dbReference type="InterPro" id="IPR001796">
    <property type="entry name" value="DHFR_dom"/>
</dbReference>
<gene>
    <name evidence="7" type="ORF">MNBD_ALPHA11-1110</name>
</gene>
<dbReference type="CDD" id="cd00209">
    <property type="entry name" value="DHFR"/>
    <property type="match status" value="1"/>
</dbReference>
<dbReference type="GO" id="GO:0046655">
    <property type="term" value="P:folic acid metabolic process"/>
    <property type="evidence" value="ECO:0007669"/>
    <property type="project" value="TreeGrafter"/>
</dbReference>
<dbReference type="GO" id="GO:0050661">
    <property type="term" value="F:NADP binding"/>
    <property type="evidence" value="ECO:0007669"/>
    <property type="project" value="InterPro"/>
</dbReference>
<dbReference type="Gene3D" id="3.40.430.10">
    <property type="entry name" value="Dihydrofolate Reductase, subunit A"/>
    <property type="match status" value="1"/>
</dbReference>
<evidence type="ECO:0000256" key="3">
    <source>
        <dbReference type="ARBA" id="ARBA00022563"/>
    </source>
</evidence>
<name>A0A3B0TTY4_9ZZZZ</name>
<evidence type="ECO:0000256" key="2">
    <source>
        <dbReference type="ARBA" id="ARBA00012856"/>
    </source>
</evidence>
<dbReference type="PANTHER" id="PTHR48069">
    <property type="entry name" value="DIHYDROFOLATE REDUCTASE"/>
    <property type="match status" value="1"/>
</dbReference>
<dbReference type="SUPFAM" id="SSF53597">
    <property type="entry name" value="Dihydrofolate reductase-like"/>
    <property type="match status" value="1"/>
</dbReference>
<keyword evidence="3" id="KW-0554">One-carbon metabolism</keyword>
<dbReference type="Pfam" id="PF00186">
    <property type="entry name" value="DHFR_1"/>
    <property type="match status" value="1"/>
</dbReference>
<dbReference type="PIRSF" id="PIRSF000194">
    <property type="entry name" value="DHFR"/>
    <property type="match status" value="1"/>
</dbReference>
<protein>
    <recommendedName>
        <fullName evidence="2">dihydrofolate reductase</fullName>
        <ecNumber evidence="2">1.5.1.3</ecNumber>
    </recommendedName>
</protein>
<dbReference type="EC" id="1.5.1.3" evidence="2"/>
<organism evidence="7">
    <name type="scientific">hydrothermal vent metagenome</name>
    <dbReference type="NCBI Taxonomy" id="652676"/>
    <lineage>
        <taxon>unclassified sequences</taxon>
        <taxon>metagenomes</taxon>
        <taxon>ecological metagenomes</taxon>
    </lineage>
</organism>
<evidence type="ECO:0000256" key="5">
    <source>
        <dbReference type="ARBA" id="ARBA00023002"/>
    </source>
</evidence>
<dbReference type="GO" id="GO:0046452">
    <property type="term" value="P:dihydrofolate metabolic process"/>
    <property type="evidence" value="ECO:0007669"/>
    <property type="project" value="TreeGrafter"/>
</dbReference>
<dbReference type="GO" id="GO:0046654">
    <property type="term" value="P:tetrahydrofolate biosynthetic process"/>
    <property type="evidence" value="ECO:0007669"/>
    <property type="project" value="InterPro"/>
</dbReference>
<dbReference type="GO" id="GO:0006730">
    <property type="term" value="P:one-carbon metabolic process"/>
    <property type="evidence" value="ECO:0007669"/>
    <property type="project" value="UniProtKB-KW"/>
</dbReference>
<evidence type="ECO:0000256" key="4">
    <source>
        <dbReference type="ARBA" id="ARBA00022857"/>
    </source>
</evidence>
<dbReference type="InterPro" id="IPR012259">
    <property type="entry name" value="DHFR"/>
</dbReference>
<evidence type="ECO:0000313" key="7">
    <source>
        <dbReference type="EMBL" id="VAW21428.1"/>
    </source>
</evidence>
<dbReference type="InterPro" id="IPR024072">
    <property type="entry name" value="DHFR-like_dom_sf"/>
</dbReference>
<keyword evidence="4" id="KW-0521">NADP</keyword>
<dbReference type="EMBL" id="UOEQ01000349">
    <property type="protein sequence ID" value="VAW21428.1"/>
    <property type="molecule type" value="Genomic_DNA"/>
</dbReference>
<evidence type="ECO:0000259" key="6">
    <source>
        <dbReference type="PROSITE" id="PS51330"/>
    </source>
</evidence>
<dbReference type="GO" id="GO:0004146">
    <property type="term" value="F:dihydrofolate reductase activity"/>
    <property type="evidence" value="ECO:0007669"/>
    <property type="project" value="UniProtKB-EC"/>
</dbReference>
<comment type="pathway">
    <text evidence="1">Cofactor biosynthesis; tetrahydrofolate biosynthesis; 5,6,7,8-tetrahydrofolate from 7,8-dihydrofolate: step 1/1.</text>
</comment>
<keyword evidence="5 7" id="KW-0560">Oxidoreductase</keyword>
<proteinExistence type="predicted"/>
<evidence type="ECO:0000256" key="1">
    <source>
        <dbReference type="ARBA" id="ARBA00004903"/>
    </source>
</evidence>
<feature type="domain" description="DHFR" evidence="6">
    <location>
        <begin position="1"/>
        <end position="169"/>
    </location>
</feature>
<dbReference type="PROSITE" id="PS51330">
    <property type="entry name" value="DHFR_2"/>
    <property type="match status" value="1"/>
</dbReference>
<dbReference type="AlphaFoldDB" id="A0A3B0TTY4"/>
<sequence>MTIIAALDRNGIIGVNGDMPWRIPSDFAHFKRATMGKPMIMGRKQFETVGKPLPGRTNIVVSRQQGYQPDGVIVINDFKAAIFHAKEIALADGVDEIMIIGGGEIYEMAIKIADKMIISHVVLDVENSSTDTVIKFPHIDLHKWHITKDLPVLPDERDQAAYSIKVYLNRNTPPH</sequence>